<evidence type="ECO:0000313" key="3">
    <source>
        <dbReference type="Proteomes" id="UP001187346"/>
    </source>
</evidence>
<dbReference type="InterPro" id="IPR048142">
    <property type="entry name" value="QRL_CxxC_CxxC"/>
</dbReference>
<evidence type="ECO:0000256" key="1">
    <source>
        <dbReference type="SAM" id="MobiDB-lite"/>
    </source>
</evidence>
<dbReference type="EMBL" id="JAWMAJ010000010">
    <property type="protein sequence ID" value="MDV7215211.1"/>
    <property type="molecule type" value="Genomic_DNA"/>
</dbReference>
<organism evidence="2 3">
    <name type="scientific">Streptomyces prunicolor</name>
    <dbReference type="NCBI Taxonomy" id="67348"/>
    <lineage>
        <taxon>Bacteria</taxon>
        <taxon>Bacillati</taxon>
        <taxon>Actinomycetota</taxon>
        <taxon>Actinomycetes</taxon>
        <taxon>Kitasatosporales</taxon>
        <taxon>Streptomycetaceae</taxon>
        <taxon>Streptomyces</taxon>
    </lineage>
</organism>
<evidence type="ECO:0000313" key="2">
    <source>
        <dbReference type="EMBL" id="MDV7215211.1"/>
    </source>
</evidence>
<proteinExistence type="predicted"/>
<sequence length="90" mass="9605">MGAGDGRATSGRAGHPRRSSSTSAVQVAHLYRVDWAKPVRPMPSRKRGALALAMLARRTCPKCHVIYGYRLPASLGMSILCACPDGQRAA</sequence>
<reference evidence="2 3" key="1">
    <citation type="submission" date="2023-10" db="EMBL/GenBank/DDBJ databases">
        <title>Characterization of rhizosphere-enriched actinobacteria from wheat plants lab-grown on chernevaya soil.</title>
        <authorList>
            <person name="Tikhonova E.N."/>
            <person name="Konopkin A."/>
            <person name="Kravchenko I.K."/>
        </authorList>
    </citation>
    <scope>NUCLEOTIDE SEQUENCE [LARGE SCALE GENOMIC DNA]</scope>
    <source>
        <strain evidence="2 3">RR29</strain>
    </source>
</reference>
<gene>
    <name evidence="2" type="ORF">R5A26_04525</name>
</gene>
<dbReference type="RefSeq" id="WP_317770203.1">
    <property type="nucleotide sequence ID" value="NZ_JAPEMW010000001.1"/>
</dbReference>
<accession>A0ABU4F5F7</accession>
<name>A0ABU4F5F7_9ACTN</name>
<dbReference type="Proteomes" id="UP001187346">
    <property type="component" value="Unassembled WGS sequence"/>
</dbReference>
<dbReference type="NCBIfam" id="NF041638">
    <property type="entry name" value="QRL_CxxC_CxxC"/>
    <property type="match status" value="1"/>
</dbReference>
<feature type="region of interest" description="Disordered" evidence="1">
    <location>
        <begin position="1"/>
        <end position="25"/>
    </location>
</feature>
<comment type="caution">
    <text evidence="2">The sequence shown here is derived from an EMBL/GenBank/DDBJ whole genome shotgun (WGS) entry which is preliminary data.</text>
</comment>
<protein>
    <submittedName>
        <fullName evidence="2">RRQRL motif-containing zinc-binding protein</fullName>
    </submittedName>
</protein>
<keyword evidence="3" id="KW-1185">Reference proteome</keyword>